<keyword evidence="4" id="KW-1185">Reference proteome</keyword>
<protein>
    <submittedName>
        <fullName evidence="2 3">Putative insect pheromone-binding family</fullName>
    </submittedName>
</protein>
<dbReference type="InterPro" id="IPR005055">
    <property type="entry name" value="A10/PebIII"/>
</dbReference>
<dbReference type="Pfam" id="PF03392">
    <property type="entry name" value="OS-D"/>
    <property type="match status" value="1"/>
</dbReference>
<keyword evidence="1" id="KW-0732">Signal</keyword>
<dbReference type="InParanoid" id="R4G2Y8"/>
<name>R4G2Y8_RHOPR</name>
<feature type="chain" id="PRO_5014108745" evidence="1">
    <location>
        <begin position="20"/>
        <end position="127"/>
    </location>
</feature>
<dbReference type="VEuPathDB" id="VectorBase:RPRC007979"/>
<proteinExistence type="evidence at transcript level"/>
<dbReference type="Gene3D" id="1.10.2080.10">
    <property type="entry name" value="Insect odorant-binding protein A10/Ejaculatory bulb-specific protein 3"/>
    <property type="match status" value="1"/>
</dbReference>
<sequence length="127" mass="14938">MVFIKLATLLIMSTTICIADEEYDRLFDPDIDVDAVLDNDRVLNAYMACFFDEGPCAERPKLVKSKIREVLESTCGKCNERHRQRLKYVLNKFIERRPEDWKRILEIYDPEKAFRGNVEKLRQGLPP</sequence>
<dbReference type="EMBL" id="ACPB03007608">
    <property type="status" value="NOT_ANNOTATED_CDS"/>
    <property type="molecule type" value="Genomic_DNA"/>
</dbReference>
<dbReference type="PANTHER" id="PTHR11257:SF13">
    <property type="entry name" value="GEO07322P1"/>
    <property type="match status" value="1"/>
</dbReference>
<dbReference type="Proteomes" id="UP000015103">
    <property type="component" value="Unassembled WGS sequence"/>
</dbReference>
<reference evidence="4" key="2">
    <citation type="submission" date="2015-04" db="EMBL/GenBank/DDBJ databases">
        <authorList>
            <person name="Wilson R.K."/>
            <person name="Warren W."/>
            <person name="Dotson E."/>
            <person name="Oliveira P.L."/>
        </authorList>
    </citation>
    <scope>NUCLEOTIDE SEQUENCE</scope>
</reference>
<dbReference type="eggNOG" id="ENOG502T96I">
    <property type="taxonomic scope" value="Eukaryota"/>
</dbReference>
<dbReference type="OMA" id="RKCTETQ"/>
<organism evidence="2">
    <name type="scientific">Rhodnius prolixus</name>
    <name type="common">Triatomid bug</name>
    <dbReference type="NCBI Taxonomy" id="13249"/>
    <lineage>
        <taxon>Eukaryota</taxon>
        <taxon>Metazoa</taxon>
        <taxon>Ecdysozoa</taxon>
        <taxon>Arthropoda</taxon>
        <taxon>Hexapoda</taxon>
        <taxon>Insecta</taxon>
        <taxon>Pterygota</taxon>
        <taxon>Neoptera</taxon>
        <taxon>Paraneoptera</taxon>
        <taxon>Hemiptera</taxon>
        <taxon>Heteroptera</taxon>
        <taxon>Panheteroptera</taxon>
        <taxon>Cimicomorpha</taxon>
        <taxon>Reduviidae</taxon>
        <taxon>Triatominae</taxon>
        <taxon>Rhodnius</taxon>
    </lineage>
</organism>
<dbReference type="HOGENOM" id="CLU_126727_2_1_1"/>
<dbReference type="SUPFAM" id="SSF100910">
    <property type="entry name" value="Chemosensory protein Csp2"/>
    <property type="match status" value="1"/>
</dbReference>
<feature type="signal peptide" evidence="1">
    <location>
        <begin position="1"/>
        <end position="19"/>
    </location>
</feature>
<dbReference type="EnsemblMetazoa" id="RPRC007979-RA">
    <property type="protein sequence ID" value="RPRC007979-PA"/>
    <property type="gene ID" value="RPRC007979"/>
</dbReference>
<dbReference type="AlphaFoldDB" id="R4G2Y8"/>
<evidence type="ECO:0000313" key="4">
    <source>
        <dbReference type="Proteomes" id="UP000015103"/>
    </source>
</evidence>
<reference evidence="2" key="1">
    <citation type="submission" date="2013-04" db="EMBL/GenBank/DDBJ databases">
        <title>An insight into the transcriptome of the digestive tract of the blood sucking bug, Rhodnius prolixus.</title>
        <authorList>
            <person name="Ribeiro J.M.C."/>
            <person name="Genta F.A."/>
            <person name="Sorgine M.H.F."/>
            <person name="Paiva-Silva G.O."/>
            <person name="Majerowicz D."/>
            <person name="Medeiros M."/>
            <person name="Koerich L."/>
            <person name="Terra W.R."/>
            <person name="Ferreira C."/>
            <person name="Pimentel A.C."/>
            <person name="Bisch P.M."/>
            <person name="Diniz M.M.P."/>
            <person name="Nascimento R."/>
            <person name="Salmon D."/>
            <person name="Silber A.M."/>
            <person name="Alves M."/>
            <person name="Oliveira M.F."/>
            <person name="Gondim K.C."/>
            <person name="Silva Neto M.A.C."/>
            <person name="Atella G.C."/>
            <person name="Araujo H."/>
            <person name="Dias F.S."/>
            <person name="Polycarpo C.R."/>
            <person name="Fampa P."/>
            <person name="Melo A.C."/>
            <person name="Tanaka A.S."/>
            <person name="Balczun C."/>
            <person name="Oliveira J.H.M."/>
            <person name="Goncalves R."/>
            <person name="Lazoski C."/>
            <person name="Pereira M.A."/>
            <person name="Rivera-Pomar R."/>
            <person name="Diambra L."/>
            <person name="Schaub G.A."/>
            <person name="Garcia E.S."/>
            <person name="Azambuja P."/>
            <person name="Braz G.R.C."/>
            <person name="Oliveira P.L."/>
        </authorList>
    </citation>
    <scope>NUCLEOTIDE SEQUENCE</scope>
</reference>
<evidence type="ECO:0000256" key="1">
    <source>
        <dbReference type="SAM" id="SignalP"/>
    </source>
</evidence>
<dbReference type="RefSeq" id="XP_073973139.1">
    <property type="nucleotide sequence ID" value="XM_074117038.1"/>
</dbReference>
<dbReference type="GeneID" id="141448587"/>
<reference evidence="3" key="3">
    <citation type="submission" date="2015-05" db="UniProtKB">
        <authorList>
            <consortium name="EnsemblMetazoa"/>
        </authorList>
    </citation>
    <scope>IDENTIFICATION</scope>
</reference>
<dbReference type="PANTHER" id="PTHR11257">
    <property type="entry name" value="CHEMOSENSORY PROTEIN-RELATED"/>
    <property type="match status" value="1"/>
</dbReference>
<evidence type="ECO:0000313" key="2">
    <source>
        <dbReference type="EMBL" id="JAA75344.1"/>
    </source>
</evidence>
<evidence type="ECO:0000313" key="3">
    <source>
        <dbReference type="EnsemblMetazoa" id="RPRC007979-PA"/>
    </source>
</evidence>
<dbReference type="InterPro" id="IPR036682">
    <property type="entry name" value="OS_D_A10/PebIII_sf"/>
</dbReference>
<dbReference type="EMBL" id="GAHY01002166">
    <property type="protein sequence ID" value="JAA75344.1"/>
    <property type="molecule type" value="mRNA"/>
</dbReference>
<accession>R4G2Y8</accession>